<feature type="compositionally biased region" description="Polar residues" evidence="1">
    <location>
        <begin position="14"/>
        <end position="24"/>
    </location>
</feature>
<dbReference type="InterPro" id="IPR018946">
    <property type="entry name" value="PhoD-like_MPP"/>
</dbReference>
<protein>
    <recommendedName>
        <fullName evidence="2">PhoD-like phosphatase metallophosphatase domain-containing protein</fullName>
    </recommendedName>
</protein>
<dbReference type="Pfam" id="PF09423">
    <property type="entry name" value="PhoD"/>
    <property type="match status" value="1"/>
</dbReference>
<dbReference type="PANTHER" id="PTHR33987:SF1">
    <property type="entry name" value="CALCINEURIN-LIKE METALLO-PHOSPHOESTERASE SUPERFAMILY PROTEIN"/>
    <property type="match status" value="1"/>
</dbReference>
<evidence type="ECO:0000313" key="3">
    <source>
        <dbReference type="EMBL" id="MUN41395.1"/>
    </source>
</evidence>
<reference evidence="3 4" key="1">
    <citation type="submission" date="2019-11" db="EMBL/GenBank/DDBJ databases">
        <authorList>
            <person name="Cao P."/>
        </authorList>
    </citation>
    <scope>NUCLEOTIDE SEQUENCE [LARGE SCALE GENOMIC DNA]</scope>
    <source>
        <strain evidence="3 4">NEAU-AAG5</strain>
    </source>
</reference>
<feature type="domain" description="PhoD-like phosphatase metallophosphatase" evidence="2">
    <location>
        <begin position="616"/>
        <end position="775"/>
    </location>
</feature>
<dbReference type="InterPro" id="IPR038607">
    <property type="entry name" value="PhoD-like_sf"/>
</dbReference>
<dbReference type="PANTHER" id="PTHR33987">
    <property type="entry name" value="CALCINEURIN-LIKE METALLO-PHOSPHOESTERASE SUPERFAMILY PROTEIN"/>
    <property type="match status" value="1"/>
</dbReference>
<dbReference type="Gene3D" id="3.60.21.70">
    <property type="entry name" value="PhoD-like phosphatase"/>
    <property type="match status" value="1"/>
</dbReference>
<gene>
    <name evidence="3" type="ORF">GNZ18_33105</name>
</gene>
<keyword evidence="4" id="KW-1185">Reference proteome</keyword>
<accession>A0A7K1LB32</accession>
<dbReference type="EMBL" id="WOFH01000014">
    <property type="protein sequence ID" value="MUN41395.1"/>
    <property type="molecule type" value="Genomic_DNA"/>
</dbReference>
<dbReference type="SUPFAM" id="SSF56300">
    <property type="entry name" value="Metallo-dependent phosphatases"/>
    <property type="match status" value="1"/>
</dbReference>
<proteinExistence type="predicted"/>
<feature type="region of interest" description="Disordered" evidence="1">
    <location>
        <begin position="1"/>
        <end position="24"/>
    </location>
</feature>
<evidence type="ECO:0000313" key="4">
    <source>
        <dbReference type="Proteomes" id="UP000432015"/>
    </source>
</evidence>
<dbReference type="AlphaFoldDB" id="A0A7K1LB32"/>
<evidence type="ECO:0000256" key="1">
    <source>
        <dbReference type="SAM" id="MobiDB-lite"/>
    </source>
</evidence>
<sequence>MAAPVAHTAAGDVTTATDPNNGNITVSKPANVADGDVLVAILNSTVASTWDTVPAGWTLGAQYNATRTTSVFTKPIPSAAAETATNYSWHLAGGAGRIGALIFRATGVDGTTPIDASGSGVGTGTTTIVDPAVTAVSSEALLIAIFSSYIASGTPTTVTKPGSMTNVGGWNVTTGTNSTTHLVAYETLSASGSTGTRTATVSPAGANAAGFMFTLKPGSVAPPPSSPVAHTTTNDVSSVTVSSAPTLRVPKPVAVADGDLLVGVVFHRNAGNIFATVPPGWTVFPGAYTSGCLLAVYWRYVTSAATEPDFYTWRSPNGSARGAAVVFRVTGAAPPSAAHGPYDSNGAATGAGVSSIVAPATTVVGPAALLIGAFATTSSSTTPAVASTPSGMTEVKGVPIVTGTAAAYLEVATQQLASAGSSGTKTAAVSPDAGSAAGLLVAVAPPSYGTAQPPQLLGRLTGGVTSSAVKVSAVTKFCSSVRFARSASPSLTSPTYTSAAAPDRDGIITGTFTGLSADTTYYWGVELDGTLDTAHVSTFRTLPTVGTASSFSFGAASCADNNSNAASFSDAAARTGPTGLPARMFVHLGDMHYQDIGVDDDAWALGAWLNALGQANQQALYAASPLAYTWSDHDFGGQNVAADCPAAPAVQAVYRRLFPSHALPGDGVGIYQSWQIGRVLFVMTDGRSYMDPITDPDTSSKTKLGATQKAWWKSQVVTAGVGLVVWLHEDAWHNASTFTGDDTWSAYATERAELADYITAHQVPLLYVHGDVHALSYDDGSHVQGRFPLVSVSPLDQTTFIGNGGLTGGVVPDPPTTATKSQQYGWFDVLDNGTQIVVRYLGISGGVVAQRADFSFGIKRQIGWGVPL</sequence>
<name>A0A7K1LB32_9ACTN</name>
<organism evidence="3 4">
    <name type="scientific">Actinomadura litoris</name>
    <dbReference type="NCBI Taxonomy" id="2678616"/>
    <lineage>
        <taxon>Bacteria</taxon>
        <taxon>Bacillati</taxon>
        <taxon>Actinomycetota</taxon>
        <taxon>Actinomycetes</taxon>
        <taxon>Streptosporangiales</taxon>
        <taxon>Thermomonosporaceae</taxon>
        <taxon>Actinomadura</taxon>
    </lineage>
</organism>
<dbReference type="RefSeq" id="WP_156220567.1">
    <property type="nucleotide sequence ID" value="NZ_WOFH01000014.1"/>
</dbReference>
<evidence type="ECO:0000259" key="2">
    <source>
        <dbReference type="Pfam" id="PF09423"/>
    </source>
</evidence>
<comment type="caution">
    <text evidence="3">The sequence shown here is derived from an EMBL/GenBank/DDBJ whole genome shotgun (WGS) entry which is preliminary data.</text>
</comment>
<dbReference type="Proteomes" id="UP000432015">
    <property type="component" value="Unassembled WGS sequence"/>
</dbReference>
<dbReference type="InterPro" id="IPR029052">
    <property type="entry name" value="Metallo-depent_PP-like"/>
</dbReference>